<dbReference type="STRING" id="98765.A0A2R6RPM9"/>
<dbReference type="Gene3D" id="2.100.10.50">
    <property type="match status" value="2"/>
</dbReference>
<gene>
    <name evidence="1" type="ORF">PHLCEN_2v2282</name>
</gene>
<evidence type="ECO:0000313" key="1">
    <source>
        <dbReference type="EMBL" id="PSS31955.1"/>
    </source>
</evidence>
<reference evidence="1 2" key="1">
    <citation type="submission" date="2018-02" db="EMBL/GenBank/DDBJ databases">
        <title>Genome sequence of the basidiomycete white-rot fungus Phlebia centrifuga.</title>
        <authorList>
            <person name="Granchi Z."/>
            <person name="Peng M."/>
            <person name="de Vries R.P."/>
            <person name="Hilden K."/>
            <person name="Makela M.R."/>
            <person name="Grigoriev I."/>
            <person name="Riley R."/>
        </authorList>
    </citation>
    <scope>NUCLEOTIDE SEQUENCE [LARGE SCALE GENOMIC DNA]</scope>
    <source>
        <strain evidence="1 2">FBCC195</strain>
    </source>
</reference>
<dbReference type="Proteomes" id="UP000186601">
    <property type="component" value="Unassembled WGS sequence"/>
</dbReference>
<sequence>MASDRREYISDLKVKYGESSGEAPLNALRELSGLSNNINHRCGGKHVWLIPTYTTDSGAAATSFHIVVQTHSDSKMDDLAKGAGGGYRYIFSKADPDIPRKITHALLLRSNGSISTAPLGWDLITVDINKGRRKSYLYILAKTVATETSSKAFLNVPSVGGYLTVRSNTPKQYVQALNVCYGDDLSELPADCVGELNGLSADVNFQCGGKFTWLVPSYTPDAAKAATSFDVLFLNTEDPKMDDLAKGAGGDFRYIVARSDRKVGDKITQVMLFRSETSTSAPPVSWNGITTPDLNQGRQKGYLYLIWKTVSTNSWSFVSLASISSYISTSNTNQFIKSLKVCYGDDTSEMPIDVVHECSGQSSDINHQYGGKYVWLVPEYTNDPNIAASAFEVSVQTIAQSGYDDLAKGAGGDFRYLIPKCNTQARAKIREIELLRSAEVIVTPPVGWDGMTKNINIGRQKTFLYVLWKNAKLA</sequence>
<dbReference type="EMBL" id="MLYV02000212">
    <property type="protein sequence ID" value="PSS31955.1"/>
    <property type="molecule type" value="Genomic_DNA"/>
</dbReference>
<proteinExistence type="predicted"/>
<dbReference type="OrthoDB" id="1046782at2759"/>
<evidence type="ECO:0000313" key="2">
    <source>
        <dbReference type="Proteomes" id="UP000186601"/>
    </source>
</evidence>
<organism evidence="1 2">
    <name type="scientific">Hermanssonia centrifuga</name>
    <dbReference type="NCBI Taxonomy" id="98765"/>
    <lineage>
        <taxon>Eukaryota</taxon>
        <taxon>Fungi</taxon>
        <taxon>Dikarya</taxon>
        <taxon>Basidiomycota</taxon>
        <taxon>Agaricomycotina</taxon>
        <taxon>Agaricomycetes</taxon>
        <taxon>Polyporales</taxon>
        <taxon>Meruliaceae</taxon>
        <taxon>Hermanssonia</taxon>
    </lineage>
</organism>
<keyword evidence="2" id="KW-1185">Reference proteome</keyword>
<name>A0A2R6RPM9_9APHY</name>
<accession>A0A2R6RPM9</accession>
<protein>
    <submittedName>
        <fullName evidence="1">Uncharacterized protein</fullName>
    </submittedName>
</protein>
<dbReference type="AlphaFoldDB" id="A0A2R6RPM9"/>
<comment type="caution">
    <text evidence="1">The sequence shown here is derived from an EMBL/GenBank/DDBJ whole genome shotgun (WGS) entry which is preliminary data.</text>
</comment>